<evidence type="ECO:0000256" key="1">
    <source>
        <dbReference type="SAM" id="Phobius"/>
    </source>
</evidence>
<gene>
    <name evidence="2" type="ORF">NIES80_01640</name>
</gene>
<dbReference type="AlphaFoldDB" id="A0A480A6D3"/>
<protein>
    <submittedName>
        <fullName evidence="2">Uncharacterized protein</fullName>
    </submittedName>
</protein>
<keyword evidence="1" id="KW-1133">Transmembrane helix</keyword>
<comment type="caution">
    <text evidence="2">The sequence shown here is derived from an EMBL/GenBank/DDBJ whole genome shotgun (WGS) entry which is preliminary data.</text>
</comment>
<accession>A0A480A6D3</accession>
<dbReference type="EMBL" id="BJCF01000001">
    <property type="protein sequence ID" value="GCL40477.1"/>
    <property type="molecule type" value="Genomic_DNA"/>
</dbReference>
<reference evidence="3" key="1">
    <citation type="submission" date="2019-02" db="EMBL/GenBank/DDBJ databases">
        <title>Draft genome sequence of Dolichospermum planctonicum NIES-80.</title>
        <authorList>
            <person name="Yamaguchi H."/>
            <person name="Suzuki S."/>
            <person name="Kawachi M."/>
        </authorList>
    </citation>
    <scope>NUCLEOTIDE SEQUENCE [LARGE SCALE GENOMIC DNA]</scope>
    <source>
        <strain evidence="3">NIES-80</strain>
    </source>
</reference>
<evidence type="ECO:0000313" key="2">
    <source>
        <dbReference type="EMBL" id="GCL40477.1"/>
    </source>
</evidence>
<feature type="transmembrane region" description="Helical" evidence="1">
    <location>
        <begin position="71"/>
        <end position="93"/>
    </location>
</feature>
<dbReference type="Proteomes" id="UP000299367">
    <property type="component" value="Unassembled WGS sequence"/>
</dbReference>
<feature type="transmembrane region" description="Helical" evidence="1">
    <location>
        <begin position="14"/>
        <end position="33"/>
    </location>
</feature>
<name>A0A480A6D3_9CYAN</name>
<dbReference type="RefSeq" id="WP_137906329.1">
    <property type="nucleotide sequence ID" value="NZ_BJCF01000001.1"/>
</dbReference>
<evidence type="ECO:0000313" key="3">
    <source>
        <dbReference type="Proteomes" id="UP000299367"/>
    </source>
</evidence>
<organism evidence="2 3">
    <name type="scientific">Dolichospermum planctonicum</name>
    <dbReference type="NCBI Taxonomy" id="136072"/>
    <lineage>
        <taxon>Bacteria</taxon>
        <taxon>Bacillati</taxon>
        <taxon>Cyanobacteriota</taxon>
        <taxon>Cyanophyceae</taxon>
        <taxon>Nostocales</taxon>
        <taxon>Aphanizomenonaceae</taxon>
        <taxon>Dolichospermum</taxon>
    </lineage>
</organism>
<keyword evidence="1" id="KW-0812">Transmembrane</keyword>
<dbReference type="OrthoDB" id="425718at2"/>
<sequence>MFDILPFRFEIDKVAIAGTCLWALALYLSFSQVREWVTTQLNRWFNFAERFLYTSQSEFDKTRQARESQNSFYASLFSIFPFLIFGGLSNWILDISLGNSWGVSTGILVCMGAGVYELGRRQGEE</sequence>
<keyword evidence="1" id="KW-0472">Membrane</keyword>
<proteinExistence type="predicted"/>
<feature type="transmembrane region" description="Helical" evidence="1">
    <location>
        <begin position="99"/>
        <end position="119"/>
    </location>
</feature>